<protein>
    <submittedName>
        <fullName evidence="3">Cytochrome b561 domain-containing protein</fullName>
    </submittedName>
</protein>
<organism evidence="2 3">
    <name type="scientific">Ascaris lumbricoides</name>
    <name type="common">Giant roundworm</name>
    <dbReference type="NCBI Taxonomy" id="6252"/>
    <lineage>
        <taxon>Eukaryota</taxon>
        <taxon>Metazoa</taxon>
        <taxon>Ecdysozoa</taxon>
        <taxon>Nematoda</taxon>
        <taxon>Chromadorea</taxon>
        <taxon>Rhabditida</taxon>
        <taxon>Spirurina</taxon>
        <taxon>Ascaridomorpha</taxon>
        <taxon>Ascaridoidea</taxon>
        <taxon>Ascarididae</taxon>
        <taxon>Ascaris</taxon>
    </lineage>
</organism>
<feature type="transmembrane region" description="Helical" evidence="1">
    <location>
        <begin position="120"/>
        <end position="140"/>
    </location>
</feature>
<dbReference type="Proteomes" id="UP000036681">
    <property type="component" value="Unplaced"/>
</dbReference>
<accession>A0A0M3ICW0</accession>
<name>A0A0M3ICW0_ASCLU</name>
<sequence length="204" mass="22921">MRSENVIVRRTQTCYISSSRNSSRFRTKNALPICQLTVAKQLQCIWRKSRKNNRWESIYTKRNPQLLSSAPATYVPKVPLAVYSFSALDSPRYICSALAAYSWRFHPIDLKSLPRNMTRWHVGLIVLSQIVTLITAASIYNRDDGNSGMLARLRVKRQWASQGFNAVSGYSGWLPNGYFAVNGLGVGPYGGVEIGSINLSTVNR</sequence>
<evidence type="ECO:0000313" key="3">
    <source>
        <dbReference type="WBParaSite" id="ALUE_0001576901-mRNA-1"/>
    </source>
</evidence>
<dbReference type="AlphaFoldDB" id="A0A0M3ICW0"/>
<evidence type="ECO:0000256" key="1">
    <source>
        <dbReference type="SAM" id="Phobius"/>
    </source>
</evidence>
<keyword evidence="1" id="KW-0472">Membrane</keyword>
<proteinExistence type="predicted"/>
<evidence type="ECO:0000313" key="2">
    <source>
        <dbReference type="Proteomes" id="UP000036681"/>
    </source>
</evidence>
<keyword evidence="1" id="KW-0812">Transmembrane</keyword>
<keyword evidence="1" id="KW-1133">Transmembrane helix</keyword>
<dbReference type="WBParaSite" id="ALUE_0001576901-mRNA-1">
    <property type="protein sequence ID" value="ALUE_0001576901-mRNA-1"/>
    <property type="gene ID" value="ALUE_0001576901"/>
</dbReference>
<keyword evidence="2" id="KW-1185">Reference proteome</keyword>
<reference evidence="3" key="1">
    <citation type="submission" date="2017-02" db="UniProtKB">
        <authorList>
            <consortium name="WormBaseParasite"/>
        </authorList>
    </citation>
    <scope>IDENTIFICATION</scope>
</reference>